<evidence type="ECO:0000313" key="1">
    <source>
        <dbReference type="EMBL" id="CAH8326340.1"/>
    </source>
</evidence>
<dbReference type="PANTHER" id="PTHR43235:SF1">
    <property type="entry name" value="GLUTAMINE AMIDOTRANSFERASE PB2B2.05-RELATED"/>
    <property type="match status" value="1"/>
</dbReference>
<dbReference type="EMBL" id="CAKOAT010104488">
    <property type="protein sequence ID" value="CAH8326340.1"/>
    <property type="molecule type" value="Genomic_DNA"/>
</dbReference>
<organism evidence="1 2">
    <name type="scientific">Eruca vesicaria subsp. sativa</name>
    <name type="common">Garden rocket</name>
    <name type="synonym">Eruca sativa</name>
    <dbReference type="NCBI Taxonomy" id="29727"/>
    <lineage>
        <taxon>Eukaryota</taxon>
        <taxon>Viridiplantae</taxon>
        <taxon>Streptophyta</taxon>
        <taxon>Embryophyta</taxon>
        <taxon>Tracheophyta</taxon>
        <taxon>Spermatophyta</taxon>
        <taxon>Magnoliopsida</taxon>
        <taxon>eudicotyledons</taxon>
        <taxon>Gunneridae</taxon>
        <taxon>Pentapetalae</taxon>
        <taxon>rosids</taxon>
        <taxon>malvids</taxon>
        <taxon>Brassicales</taxon>
        <taxon>Brassicaceae</taxon>
        <taxon>Brassiceae</taxon>
        <taxon>Eruca</taxon>
    </lineage>
</organism>
<dbReference type="Gene3D" id="3.40.50.880">
    <property type="match status" value="1"/>
</dbReference>
<dbReference type="SUPFAM" id="SSF52317">
    <property type="entry name" value="Class I glutamine amidotransferase-like"/>
    <property type="match status" value="1"/>
</dbReference>
<proteinExistence type="predicted"/>
<protein>
    <submittedName>
        <fullName evidence="1">Uncharacterized protein</fullName>
    </submittedName>
</protein>
<evidence type="ECO:0000313" key="2">
    <source>
        <dbReference type="Proteomes" id="UP001642260"/>
    </source>
</evidence>
<dbReference type="InterPro" id="IPR011697">
    <property type="entry name" value="Peptidase_C26"/>
</dbReference>
<reference evidence="1 2" key="1">
    <citation type="submission" date="2022-03" db="EMBL/GenBank/DDBJ databases">
        <authorList>
            <person name="Macdonald S."/>
            <person name="Ahmed S."/>
            <person name="Newling K."/>
        </authorList>
    </citation>
    <scope>NUCLEOTIDE SEQUENCE [LARGE SCALE GENOMIC DNA]</scope>
</reference>
<dbReference type="Pfam" id="PF07722">
    <property type="entry name" value="Peptidase_C26"/>
    <property type="match status" value="1"/>
</dbReference>
<accession>A0ABC8JGT9</accession>
<dbReference type="InterPro" id="IPR029062">
    <property type="entry name" value="Class_I_gatase-like"/>
</dbReference>
<dbReference type="Proteomes" id="UP001642260">
    <property type="component" value="Unassembled WGS sequence"/>
</dbReference>
<dbReference type="AlphaFoldDB" id="A0ABC8JGT9"/>
<keyword evidence="2" id="KW-1185">Reference proteome</keyword>
<gene>
    <name evidence="1" type="ORF">ERUC_LOCUS10623</name>
</gene>
<sequence length="233" mass="26702">MEILVNSYHHQGAKRLAQRFVPMAFASDGLMEGFNDPDAYNPEEGKFVMGLQFHPERMRSDDLDEFDYPGCPAAYQEFSKAVIAYQKKLNSTMSVPKTLELNREMENKRKILVRSFLLARNMYAKGAPGPRKNPSKGSELEVGDEFLESNTALSAEQETRLKEMEATVRNGGSYIKKMKVDQEKQRMARNMMNKMNTEQLSELMTFYHLMGNKCCEVLESKVHGNVNECFKDL</sequence>
<name>A0ABC8JGT9_ERUVS</name>
<dbReference type="PANTHER" id="PTHR43235">
    <property type="entry name" value="GLUTAMINE AMIDOTRANSFERASE PB2B2.05-RELATED"/>
    <property type="match status" value="1"/>
</dbReference>
<dbReference type="InterPro" id="IPR044668">
    <property type="entry name" value="PuuD-like"/>
</dbReference>
<comment type="caution">
    <text evidence="1">The sequence shown here is derived from an EMBL/GenBank/DDBJ whole genome shotgun (WGS) entry which is preliminary data.</text>
</comment>